<dbReference type="InterPro" id="IPR005904">
    <property type="entry name" value="Hxn_phspho_trans"/>
</dbReference>
<dbReference type="Pfam" id="PF00156">
    <property type="entry name" value="Pribosyltran"/>
    <property type="match status" value="1"/>
</dbReference>
<dbReference type="GO" id="GO:0006178">
    <property type="term" value="P:guanine salvage"/>
    <property type="evidence" value="ECO:0007669"/>
    <property type="project" value="TreeGrafter"/>
</dbReference>
<comment type="function">
    <text evidence="2">Purine salvage pathway enzyme that catalyzes the transfer of the ribosyl-5-phosphate group from 5-phospho-alpha-D-ribose 1-diphosphate (PRPP) to the N9 position of the 6-oxopurines hypoxanthine and guanine to form the corresponding ribonucleotides IMP (inosine 5'-monophosphate) and GMP (guanosine 5'-monophosphate), with the release of PPi.</text>
</comment>
<dbReference type="Gene3D" id="3.40.50.2020">
    <property type="match status" value="1"/>
</dbReference>
<comment type="pathway">
    <text evidence="5">Purine metabolism; GMP biosynthesis via salvage pathway; GMP from guanine: step 1/1.</text>
</comment>
<evidence type="ECO:0000256" key="9">
    <source>
        <dbReference type="ARBA" id="ARBA00022679"/>
    </source>
</evidence>
<keyword evidence="12 16" id="KW-0547">Nucleotide-binding</keyword>
<dbReference type="GO" id="GO:0000287">
    <property type="term" value="F:magnesium ion binding"/>
    <property type="evidence" value="ECO:0007669"/>
    <property type="project" value="TreeGrafter"/>
</dbReference>
<sequence>MHNDVEEILYSAEDIAARIKELGQELTAEYQDKNPIVVGILKGSVLFMSDLVREMDVKLQLDFMDVSSYGSGVESSGHVKIIKDLDADVADRHVIIIEDIVDTGNTLAKIYDLFQHRNAASVKVVALLNKPERRVANVQVDYTGFEIPDKFVIGYGMDFDEDYRQLPYIGILKPSVYAHLLH</sequence>
<evidence type="ECO:0000256" key="3">
    <source>
        <dbReference type="ARBA" id="ARBA00004496"/>
    </source>
</evidence>
<evidence type="ECO:0000256" key="10">
    <source>
        <dbReference type="ARBA" id="ARBA00022723"/>
    </source>
</evidence>
<dbReference type="GO" id="GO:0032264">
    <property type="term" value="P:IMP salvage"/>
    <property type="evidence" value="ECO:0007669"/>
    <property type="project" value="UniProtKB-UniPathway"/>
</dbReference>
<evidence type="ECO:0000256" key="15">
    <source>
        <dbReference type="ARBA" id="ARBA00049402"/>
    </source>
</evidence>
<organism evidence="18 19">
    <name type="scientific">Aerococcus agrisoli</name>
    <dbReference type="NCBI Taxonomy" id="2487350"/>
    <lineage>
        <taxon>Bacteria</taxon>
        <taxon>Bacillati</taxon>
        <taxon>Bacillota</taxon>
        <taxon>Bacilli</taxon>
        <taxon>Lactobacillales</taxon>
        <taxon>Aerococcaceae</taxon>
        <taxon>Aerococcus</taxon>
    </lineage>
</organism>
<evidence type="ECO:0000256" key="7">
    <source>
        <dbReference type="ARBA" id="ARBA00022490"/>
    </source>
</evidence>
<keyword evidence="7 16" id="KW-0963">Cytoplasm</keyword>
<evidence type="ECO:0000256" key="8">
    <source>
        <dbReference type="ARBA" id="ARBA00022676"/>
    </source>
</evidence>
<keyword evidence="13 16" id="KW-0460">Magnesium</keyword>
<dbReference type="EC" id="2.4.2.8" evidence="16"/>
<evidence type="ECO:0000256" key="5">
    <source>
        <dbReference type="ARBA" id="ARBA00004676"/>
    </source>
</evidence>
<keyword evidence="10 16" id="KW-0479">Metal-binding</keyword>
<dbReference type="CDD" id="cd06223">
    <property type="entry name" value="PRTases_typeI"/>
    <property type="match status" value="1"/>
</dbReference>
<dbReference type="GO" id="GO:0004422">
    <property type="term" value="F:hypoxanthine phosphoribosyltransferase activity"/>
    <property type="evidence" value="ECO:0007669"/>
    <property type="project" value="InterPro"/>
</dbReference>
<feature type="domain" description="Phosphoribosyltransferase" evidence="17">
    <location>
        <begin position="9"/>
        <end position="159"/>
    </location>
</feature>
<gene>
    <name evidence="18" type="primary">hpt</name>
    <name evidence="18" type="ORF">EF384_05155</name>
</gene>
<evidence type="ECO:0000256" key="16">
    <source>
        <dbReference type="RuleBase" id="RU364099"/>
    </source>
</evidence>
<comment type="cofactor">
    <cofactor evidence="1 16">
        <name>Mg(2+)</name>
        <dbReference type="ChEBI" id="CHEBI:18420"/>
    </cofactor>
</comment>
<dbReference type="EMBL" id="RKMG01000013">
    <property type="protein sequence ID" value="RPA60554.1"/>
    <property type="molecule type" value="Genomic_DNA"/>
</dbReference>
<dbReference type="GO" id="GO:0032263">
    <property type="term" value="P:GMP salvage"/>
    <property type="evidence" value="ECO:0007669"/>
    <property type="project" value="UniProtKB-UniPathway"/>
</dbReference>
<evidence type="ECO:0000313" key="19">
    <source>
        <dbReference type="Proteomes" id="UP000273977"/>
    </source>
</evidence>
<proteinExistence type="inferred from homology"/>
<dbReference type="GO" id="GO:0046100">
    <property type="term" value="P:hypoxanthine metabolic process"/>
    <property type="evidence" value="ECO:0007669"/>
    <property type="project" value="TreeGrafter"/>
</dbReference>
<dbReference type="RefSeq" id="WP_123779921.1">
    <property type="nucleotide sequence ID" value="NZ_RKMG01000013.1"/>
</dbReference>
<dbReference type="UniPathway" id="UPA00909">
    <property type="reaction ID" value="UER00887"/>
</dbReference>
<dbReference type="UniPathway" id="UPA00591">
    <property type="reaction ID" value="UER00648"/>
</dbReference>
<comment type="catalytic activity">
    <reaction evidence="15">
        <text>IMP + diphosphate = hypoxanthine + 5-phospho-alpha-D-ribose 1-diphosphate</text>
        <dbReference type="Rhea" id="RHEA:17973"/>
        <dbReference type="ChEBI" id="CHEBI:17368"/>
        <dbReference type="ChEBI" id="CHEBI:33019"/>
        <dbReference type="ChEBI" id="CHEBI:58017"/>
        <dbReference type="ChEBI" id="CHEBI:58053"/>
        <dbReference type="EC" id="2.4.2.8"/>
    </reaction>
    <physiologicalReaction direction="right-to-left" evidence="15">
        <dbReference type="Rhea" id="RHEA:17975"/>
    </physiologicalReaction>
</comment>
<dbReference type="GO" id="GO:0005829">
    <property type="term" value="C:cytosol"/>
    <property type="evidence" value="ECO:0007669"/>
    <property type="project" value="TreeGrafter"/>
</dbReference>
<evidence type="ECO:0000259" key="17">
    <source>
        <dbReference type="Pfam" id="PF00156"/>
    </source>
</evidence>
<dbReference type="AlphaFoldDB" id="A0A3N4H5X9"/>
<dbReference type="SUPFAM" id="SSF53271">
    <property type="entry name" value="PRTase-like"/>
    <property type="match status" value="1"/>
</dbReference>
<comment type="caution">
    <text evidence="18">The sequence shown here is derived from an EMBL/GenBank/DDBJ whole genome shotgun (WGS) entry which is preliminary data.</text>
</comment>
<dbReference type="Proteomes" id="UP000273977">
    <property type="component" value="Unassembled WGS sequence"/>
</dbReference>
<keyword evidence="11 16" id="KW-0660">Purine salvage</keyword>
<evidence type="ECO:0000256" key="13">
    <source>
        <dbReference type="ARBA" id="ARBA00022842"/>
    </source>
</evidence>
<protein>
    <recommendedName>
        <fullName evidence="16">Hypoxanthine phosphoribosyltransferase</fullName>
        <ecNumber evidence="16">2.4.2.8</ecNumber>
    </recommendedName>
</protein>
<comment type="catalytic activity">
    <reaction evidence="14">
        <text>GMP + diphosphate = guanine + 5-phospho-alpha-D-ribose 1-diphosphate</text>
        <dbReference type="Rhea" id="RHEA:25424"/>
        <dbReference type="ChEBI" id="CHEBI:16235"/>
        <dbReference type="ChEBI" id="CHEBI:33019"/>
        <dbReference type="ChEBI" id="CHEBI:58017"/>
        <dbReference type="ChEBI" id="CHEBI:58115"/>
        <dbReference type="EC" id="2.4.2.8"/>
    </reaction>
    <physiologicalReaction direction="right-to-left" evidence="14">
        <dbReference type="Rhea" id="RHEA:25426"/>
    </physiologicalReaction>
</comment>
<keyword evidence="19" id="KW-1185">Reference proteome</keyword>
<dbReference type="NCBIfam" id="TIGR01203">
    <property type="entry name" value="HGPRTase"/>
    <property type="match status" value="1"/>
</dbReference>
<dbReference type="InterPro" id="IPR000836">
    <property type="entry name" value="PRTase_dom"/>
</dbReference>
<dbReference type="PANTHER" id="PTHR43340:SF1">
    <property type="entry name" value="HYPOXANTHINE PHOSPHORIBOSYLTRANSFERASE"/>
    <property type="match status" value="1"/>
</dbReference>
<evidence type="ECO:0000256" key="12">
    <source>
        <dbReference type="ARBA" id="ARBA00022741"/>
    </source>
</evidence>
<evidence type="ECO:0000256" key="11">
    <source>
        <dbReference type="ARBA" id="ARBA00022726"/>
    </source>
</evidence>
<evidence type="ECO:0000256" key="2">
    <source>
        <dbReference type="ARBA" id="ARBA00002049"/>
    </source>
</evidence>
<comment type="pathway">
    <text evidence="4 16">Purine metabolism; IMP biosynthesis via salvage pathway; IMP from hypoxanthine: step 1/1.</text>
</comment>
<dbReference type="GO" id="GO:0006166">
    <property type="term" value="P:purine ribonucleoside salvage"/>
    <property type="evidence" value="ECO:0007669"/>
    <property type="project" value="UniProtKB-KW"/>
</dbReference>
<dbReference type="InterPro" id="IPR029057">
    <property type="entry name" value="PRTase-like"/>
</dbReference>
<dbReference type="GO" id="GO:0000166">
    <property type="term" value="F:nucleotide binding"/>
    <property type="evidence" value="ECO:0007669"/>
    <property type="project" value="UniProtKB-KW"/>
</dbReference>
<evidence type="ECO:0000256" key="14">
    <source>
        <dbReference type="ARBA" id="ARBA00048811"/>
    </source>
</evidence>
<dbReference type="PANTHER" id="PTHR43340">
    <property type="entry name" value="HYPOXANTHINE-GUANINE PHOSPHORIBOSYLTRANSFERASE"/>
    <property type="match status" value="1"/>
</dbReference>
<dbReference type="OrthoDB" id="9802824at2"/>
<keyword evidence="9 16" id="KW-0808">Transferase</keyword>
<comment type="similarity">
    <text evidence="6 16">Belongs to the purine/pyrimidine phosphoribosyltransferase family.</text>
</comment>
<dbReference type="FunFam" id="3.40.50.2020:FF:000006">
    <property type="entry name" value="Hypoxanthine phosphoribosyltransferase"/>
    <property type="match status" value="1"/>
</dbReference>
<evidence type="ECO:0000313" key="18">
    <source>
        <dbReference type="EMBL" id="RPA60554.1"/>
    </source>
</evidence>
<dbReference type="GO" id="GO:0052657">
    <property type="term" value="F:guanine phosphoribosyltransferase activity"/>
    <property type="evidence" value="ECO:0007669"/>
    <property type="project" value="RHEA"/>
</dbReference>
<evidence type="ECO:0000256" key="4">
    <source>
        <dbReference type="ARBA" id="ARBA00004669"/>
    </source>
</evidence>
<reference evidence="18 19" key="1">
    <citation type="submission" date="2018-11" db="EMBL/GenBank/DDBJ databases">
        <title>Aerococcus sp. SJQ22, whole genome shotgun sequence.</title>
        <authorList>
            <person name="Sun L."/>
            <person name="Gao X."/>
            <person name="Chen W."/>
            <person name="Huang K."/>
        </authorList>
    </citation>
    <scope>NUCLEOTIDE SEQUENCE [LARGE SCALE GENOMIC DNA]</scope>
    <source>
        <strain evidence="18 19">SJQ22</strain>
    </source>
</reference>
<evidence type="ECO:0000256" key="1">
    <source>
        <dbReference type="ARBA" id="ARBA00001946"/>
    </source>
</evidence>
<dbReference type="InterPro" id="IPR050408">
    <property type="entry name" value="HGPRT"/>
</dbReference>
<evidence type="ECO:0000256" key="6">
    <source>
        <dbReference type="ARBA" id="ARBA00008391"/>
    </source>
</evidence>
<accession>A0A3N4H5X9</accession>
<name>A0A3N4H5X9_9LACT</name>
<comment type="subcellular location">
    <subcellularLocation>
        <location evidence="3 16">Cytoplasm</location>
    </subcellularLocation>
</comment>
<keyword evidence="8 16" id="KW-0328">Glycosyltransferase</keyword>